<evidence type="ECO:0000256" key="1">
    <source>
        <dbReference type="SAM" id="MobiDB-lite"/>
    </source>
</evidence>
<gene>
    <name evidence="4" type="ORF">HHI36_020739</name>
</gene>
<dbReference type="PANTHER" id="PTHR31927:SF16">
    <property type="entry name" value="LP07342P"/>
    <property type="match status" value="1"/>
</dbReference>
<dbReference type="InterPro" id="IPR004145">
    <property type="entry name" value="DUF243"/>
</dbReference>
<dbReference type="EMBL" id="JABFTP020000083">
    <property type="protein sequence ID" value="KAL3276008.1"/>
    <property type="molecule type" value="Genomic_DNA"/>
</dbReference>
<accession>A0ABD2NBL5</accession>
<protein>
    <recommendedName>
        <fullName evidence="3">DUF243 domain-containing protein</fullName>
    </recommendedName>
</protein>
<proteinExistence type="predicted"/>
<evidence type="ECO:0000313" key="4">
    <source>
        <dbReference type="EMBL" id="KAL3276008.1"/>
    </source>
</evidence>
<name>A0ABD2NBL5_9CUCU</name>
<keyword evidence="2" id="KW-0732">Signal</keyword>
<organism evidence="4 5">
    <name type="scientific">Cryptolaemus montrouzieri</name>
    <dbReference type="NCBI Taxonomy" id="559131"/>
    <lineage>
        <taxon>Eukaryota</taxon>
        <taxon>Metazoa</taxon>
        <taxon>Ecdysozoa</taxon>
        <taxon>Arthropoda</taxon>
        <taxon>Hexapoda</taxon>
        <taxon>Insecta</taxon>
        <taxon>Pterygota</taxon>
        <taxon>Neoptera</taxon>
        <taxon>Endopterygota</taxon>
        <taxon>Coleoptera</taxon>
        <taxon>Polyphaga</taxon>
        <taxon>Cucujiformia</taxon>
        <taxon>Coccinelloidea</taxon>
        <taxon>Coccinellidae</taxon>
        <taxon>Scymninae</taxon>
        <taxon>Scymnini</taxon>
        <taxon>Cryptolaemus</taxon>
    </lineage>
</organism>
<feature type="chain" id="PRO_5044858856" description="DUF243 domain-containing protein" evidence="2">
    <location>
        <begin position="17"/>
        <end position="319"/>
    </location>
</feature>
<dbReference type="AlphaFoldDB" id="A0ABD2NBL5"/>
<sequence length="319" mass="32517">MRLLIVATAFLALASARPEPPSGYTYNIPSQPLEYPSGGASIDSSNVGLLLDSGAGGHSYTLAHSSGSGALSHGYALSSGLSSSGLSSSGLGLLTSGGLGSSLGGASLLLTQQAPPSAVSFASGGFSGSSGGAVVKKHIYVHVPPPEPEEYRPQRVYPVAPPQKHYKIIFIKAPTPPTPTVPSIPVQPQNEEKTLVYVLVKKPEEQPEIHIPQPIPTQPTKPEVYFIRYKTHKQNDLGGSILSSGISDASGIGSSSISGSSLIGSSISTSSLEDGLSGLHLSSGLAGSSISSSSVSSSLSSSYGVPSASYGPPKLEHKK</sequence>
<dbReference type="PANTHER" id="PTHR31927">
    <property type="entry name" value="FI07246P-RELATED-RELATED"/>
    <property type="match status" value="1"/>
</dbReference>
<keyword evidence="5" id="KW-1185">Reference proteome</keyword>
<dbReference type="SMART" id="SM00690">
    <property type="entry name" value="DM5"/>
    <property type="match status" value="1"/>
</dbReference>
<reference evidence="4 5" key="1">
    <citation type="journal article" date="2021" name="BMC Biol.">
        <title>Horizontally acquired antibacterial genes associated with adaptive radiation of ladybird beetles.</title>
        <authorList>
            <person name="Li H.S."/>
            <person name="Tang X.F."/>
            <person name="Huang Y.H."/>
            <person name="Xu Z.Y."/>
            <person name="Chen M.L."/>
            <person name="Du X.Y."/>
            <person name="Qiu B.Y."/>
            <person name="Chen P.T."/>
            <person name="Zhang W."/>
            <person name="Slipinski A."/>
            <person name="Escalona H.E."/>
            <person name="Waterhouse R.M."/>
            <person name="Zwick A."/>
            <person name="Pang H."/>
        </authorList>
    </citation>
    <scope>NUCLEOTIDE SEQUENCE [LARGE SCALE GENOMIC DNA]</scope>
    <source>
        <strain evidence="4">SYSU2018</strain>
    </source>
</reference>
<dbReference type="Pfam" id="PF03103">
    <property type="entry name" value="DUF243"/>
    <property type="match status" value="1"/>
</dbReference>
<comment type="caution">
    <text evidence="4">The sequence shown here is derived from an EMBL/GenBank/DDBJ whole genome shotgun (WGS) entry which is preliminary data.</text>
</comment>
<feature type="domain" description="DUF243" evidence="3">
    <location>
        <begin position="133"/>
        <end position="232"/>
    </location>
</feature>
<feature type="region of interest" description="Disordered" evidence="1">
    <location>
        <begin position="285"/>
        <end position="319"/>
    </location>
</feature>
<evidence type="ECO:0000259" key="3">
    <source>
        <dbReference type="SMART" id="SM00690"/>
    </source>
</evidence>
<feature type="signal peptide" evidence="2">
    <location>
        <begin position="1"/>
        <end position="16"/>
    </location>
</feature>
<dbReference type="Proteomes" id="UP001516400">
    <property type="component" value="Unassembled WGS sequence"/>
</dbReference>
<feature type="compositionally biased region" description="Low complexity" evidence="1">
    <location>
        <begin position="285"/>
        <end position="311"/>
    </location>
</feature>
<evidence type="ECO:0000313" key="5">
    <source>
        <dbReference type="Proteomes" id="UP001516400"/>
    </source>
</evidence>
<evidence type="ECO:0000256" key="2">
    <source>
        <dbReference type="SAM" id="SignalP"/>
    </source>
</evidence>